<accession>A0ABT5BCN4</accession>
<organism evidence="3 4">
    <name type="scientific">Nannocystis radixulma</name>
    <dbReference type="NCBI Taxonomy" id="2995305"/>
    <lineage>
        <taxon>Bacteria</taxon>
        <taxon>Pseudomonadati</taxon>
        <taxon>Myxococcota</taxon>
        <taxon>Polyangia</taxon>
        <taxon>Nannocystales</taxon>
        <taxon>Nannocystaceae</taxon>
        <taxon>Nannocystis</taxon>
    </lineage>
</organism>
<comment type="caution">
    <text evidence="3">The sequence shown here is derived from an EMBL/GenBank/DDBJ whole genome shotgun (WGS) entry which is preliminary data.</text>
</comment>
<evidence type="ECO:0000256" key="1">
    <source>
        <dbReference type="SAM" id="MobiDB-lite"/>
    </source>
</evidence>
<evidence type="ECO:0000256" key="2">
    <source>
        <dbReference type="SAM" id="SignalP"/>
    </source>
</evidence>
<feature type="chain" id="PRO_5047098147" description="Secreted protein" evidence="2">
    <location>
        <begin position="23"/>
        <end position="105"/>
    </location>
</feature>
<proteinExistence type="predicted"/>
<name>A0ABT5BCN4_9BACT</name>
<feature type="compositionally biased region" description="Basic and acidic residues" evidence="1">
    <location>
        <begin position="47"/>
        <end position="57"/>
    </location>
</feature>
<dbReference type="RefSeq" id="WP_272002717.1">
    <property type="nucleotide sequence ID" value="NZ_JAQNDN010000018.1"/>
</dbReference>
<evidence type="ECO:0000313" key="4">
    <source>
        <dbReference type="Proteomes" id="UP001217838"/>
    </source>
</evidence>
<feature type="region of interest" description="Disordered" evidence="1">
    <location>
        <begin position="36"/>
        <end position="61"/>
    </location>
</feature>
<feature type="region of interest" description="Disordered" evidence="1">
    <location>
        <begin position="85"/>
        <end position="105"/>
    </location>
</feature>
<keyword evidence="2" id="KW-0732">Signal</keyword>
<evidence type="ECO:0008006" key="5">
    <source>
        <dbReference type="Google" id="ProtNLM"/>
    </source>
</evidence>
<protein>
    <recommendedName>
        <fullName evidence="5">Secreted protein</fullName>
    </recommendedName>
</protein>
<keyword evidence="4" id="KW-1185">Reference proteome</keyword>
<dbReference type="EMBL" id="JAQNDN010000018">
    <property type="protein sequence ID" value="MDC0671876.1"/>
    <property type="molecule type" value="Genomic_DNA"/>
</dbReference>
<sequence>MALLIAVSTALLFASAPCTSWALERGGDDESISVSLHDVPAISRQQESPERSARRDDEDSVLGPFDDLLLVEERVFAAWPLPAPSTLHRSRRVGGQYARGPPMAS</sequence>
<evidence type="ECO:0000313" key="3">
    <source>
        <dbReference type="EMBL" id="MDC0671876.1"/>
    </source>
</evidence>
<reference evidence="3 4" key="1">
    <citation type="submission" date="2022-11" db="EMBL/GenBank/DDBJ databases">
        <title>Minimal conservation of predation-associated metabolite biosynthetic gene clusters underscores biosynthetic potential of Myxococcota including descriptions for ten novel species: Archangium lansinium sp. nov., Myxococcus landrumus sp. nov., Nannocystis bai.</title>
        <authorList>
            <person name="Ahearne A."/>
            <person name="Stevens C."/>
            <person name="Dowd S."/>
        </authorList>
    </citation>
    <scope>NUCLEOTIDE SEQUENCE [LARGE SCALE GENOMIC DNA]</scope>
    <source>
        <strain evidence="3 4">NCELM</strain>
    </source>
</reference>
<gene>
    <name evidence="3" type="ORF">POL58_29295</name>
</gene>
<feature type="signal peptide" evidence="2">
    <location>
        <begin position="1"/>
        <end position="22"/>
    </location>
</feature>
<dbReference type="Proteomes" id="UP001217838">
    <property type="component" value="Unassembled WGS sequence"/>
</dbReference>